<feature type="domain" description="DUF397" evidence="1">
    <location>
        <begin position="13"/>
        <end position="31"/>
    </location>
</feature>
<keyword evidence="3" id="KW-1185">Reference proteome</keyword>
<feature type="domain" description="DUF397" evidence="1">
    <location>
        <begin position="32"/>
        <end position="81"/>
    </location>
</feature>
<dbReference type="InterPro" id="IPR007278">
    <property type="entry name" value="DUF397"/>
</dbReference>
<accession>A0ABW8HG40</accession>
<proteinExistence type="predicted"/>
<evidence type="ECO:0000259" key="1">
    <source>
        <dbReference type="Pfam" id="PF04149"/>
    </source>
</evidence>
<gene>
    <name evidence="2" type="ORF">ACIQFM_26155</name>
</gene>
<comment type="caution">
    <text evidence="2">The sequence shown here is derived from an EMBL/GenBank/DDBJ whole genome shotgun (WGS) entry which is preliminary data.</text>
</comment>
<dbReference type="Proteomes" id="UP001617907">
    <property type="component" value="Unassembled WGS sequence"/>
</dbReference>
<evidence type="ECO:0000313" key="3">
    <source>
        <dbReference type="Proteomes" id="UP001617907"/>
    </source>
</evidence>
<dbReference type="Pfam" id="PF04149">
    <property type="entry name" value="DUF397"/>
    <property type="match status" value="2"/>
</dbReference>
<dbReference type="EMBL" id="JBIVPC010000015">
    <property type="protein sequence ID" value="MFJ6039730.1"/>
    <property type="molecule type" value="Genomic_DNA"/>
</dbReference>
<protein>
    <submittedName>
        <fullName evidence="2">DUF397 domain-containing protein</fullName>
    </submittedName>
</protein>
<dbReference type="RefSeq" id="WP_079007764.1">
    <property type="nucleotide sequence ID" value="NZ_JBEOTR010000033.1"/>
</dbReference>
<sequence length="82" mass="8555">MNTADPSAVMPELTWFKSSYSGAEGGDCVEVAWVKSSYSGAEGGQCVEIAAGTRAVLVRDSKAVSGPVIRVSRDAWAGFIGR</sequence>
<organism evidence="2 3">
    <name type="scientific">Streptomyces ardesiacus</name>
    <dbReference type="NCBI Taxonomy" id="285564"/>
    <lineage>
        <taxon>Bacteria</taxon>
        <taxon>Bacillati</taxon>
        <taxon>Actinomycetota</taxon>
        <taxon>Actinomycetes</taxon>
        <taxon>Kitasatosporales</taxon>
        <taxon>Streptomycetaceae</taxon>
        <taxon>Streptomyces</taxon>
    </lineage>
</organism>
<reference evidence="2 3" key="1">
    <citation type="submission" date="2024-10" db="EMBL/GenBank/DDBJ databases">
        <title>The Natural Products Discovery Center: Release of the First 8490 Sequenced Strains for Exploring Actinobacteria Biosynthetic Diversity.</title>
        <authorList>
            <person name="Kalkreuter E."/>
            <person name="Kautsar S.A."/>
            <person name="Yang D."/>
            <person name="Bader C.D."/>
            <person name="Teijaro C.N."/>
            <person name="Fluegel L."/>
            <person name="Davis C.M."/>
            <person name="Simpson J.R."/>
            <person name="Lauterbach L."/>
            <person name="Steele A.D."/>
            <person name="Gui C."/>
            <person name="Meng S."/>
            <person name="Li G."/>
            <person name="Viehrig K."/>
            <person name="Ye F."/>
            <person name="Su P."/>
            <person name="Kiefer A.F."/>
            <person name="Nichols A."/>
            <person name="Cepeda A.J."/>
            <person name="Yan W."/>
            <person name="Fan B."/>
            <person name="Jiang Y."/>
            <person name="Adhikari A."/>
            <person name="Zheng C.-J."/>
            <person name="Schuster L."/>
            <person name="Cowan T.M."/>
            <person name="Smanski M.J."/>
            <person name="Chevrette M.G."/>
            <person name="De Carvalho L.P.S."/>
            <person name="Shen B."/>
        </authorList>
    </citation>
    <scope>NUCLEOTIDE SEQUENCE [LARGE SCALE GENOMIC DNA]</scope>
    <source>
        <strain evidence="2 3">NPDC093086</strain>
    </source>
</reference>
<name>A0ABW8HG40_9ACTN</name>
<evidence type="ECO:0000313" key="2">
    <source>
        <dbReference type="EMBL" id="MFJ6039730.1"/>
    </source>
</evidence>